<feature type="transmembrane region" description="Helical" evidence="6">
    <location>
        <begin position="235"/>
        <end position="255"/>
    </location>
</feature>
<dbReference type="AlphaFoldDB" id="A0A381TFA2"/>
<dbReference type="InterPro" id="IPR020846">
    <property type="entry name" value="MFS_dom"/>
</dbReference>
<keyword evidence="2" id="KW-0813">Transport</keyword>
<dbReference type="PROSITE" id="PS50850">
    <property type="entry name" value="MFS"/>
    <property type="match status" value="1"/>
</dbReference>
<accession>A0A381TFA2</accession>
<dbReference type="SUPFAM" id="SSF103473">
    <property type="entry name" value="MFS general substrate transporter"/>
    <property type="match status" value="1"/>
</dbReference>
<evidence type="ECO:0000256" key="6">
    <source>
        <dbReference type="SAM" id="Phobius"/>
    </source>
</evidence>
<feature type="transmembrane region" description="Helical" evidence="6">
    <location>
        <begin position="201"/>
        <end position="223"/>
    </location>
</feature>
<proteinExistence type="predicted"/>
<evidence type="ECO:0000259" key="7">
    <source>
        <dbReference type="PROSITE" id="PS50850"/>
    </source>
</evidence>
<keyword evidence="4 6" id="KW-1133">Transmembrane helix</keyword>
<feature type="transmembrane region" description="Helical" evidence="6">
    <location>
        <begin position="331"/>
        <end position="351"/>
    </location>
</feature>
<dbReference type="GO" id="GO:0016020">
    <property type="term" value="C:membrane"/>
    <property type="evidence" value="ECO:0007669"/>
    <property type="project" value="UniProtKB-SubCell"/>
</dbReference>
<feature type="domain" description="Major facilitator superfamily (MFS) profile" evidence="7">
    <location>
        <begin position="1"/>
        <end position="385"/>
    </location>
</feature>
<feature type="transmembrane region" description="Helical" evidence="6">
    <location>
        <begin position="363"/>
        <end position="383"/>
    </location>
</feature>
<keyword evidence="5 6" id="KW-0472">Membrane</keyword>
<feature type="transmembrane region" description="Helical" evidence="6">
    <location>
        <begin position="12"/>
        <end position="30"/>
    </location>
</feature>
<protein>
    <recommendedName>
        <fullName evidence="7">Major facilitator superfamily (MFS) profile domain-containing protein</fullName>
    </recommendedName>
</protein>
<comment type="subcellular location">
    <subcellularLocation>
        <location evidence="1">Membrane</location>
        <topology evidence="1">Multi-pass membrane protein</topology>
    </subcellularLocation>
</comment>
<dbReference type="EMBL" id="UINC01004427">
    <property type="protein sequence ID" value="SVA14238.1"/>
    <property type="molecule type" value="Genomic_DNA"/>
</dbReference>
<name>A0A381TFA2_9ZZZZ</name>
<dbReference type="InterPro" id="IPR044770">
    <property type="entry name" value="MFS_spinster-like"/>
</dbReference>
<dbReference type="PANTHER" id="PTHR23505">
    <property type="entry name" value="SPINSTER"/>
    <property type="match status" value="1"/>
</dbReference>
<dbReference type="InterPro" id="IPR011701">
    <property type="entry name" value="MFS"/>
</dbReference>
<organism evidence="8">
    <name type="scientific">marine metagenome</name>
    <dbReference type="NCBI Taxonomy" id="408172"/>
    <lineage>
        <taxon>unclassified sequences</taxon>
        <taxon>metagenomes</taxon>
        <taxon>ecological metagenomes</taxon>
    </lineage>
</organism>
<evidence type="ECO:0000256" key="5">
    <source>
        <dbReference type="ARBA" id="ARBA00023136"/>
    </source>
</evidence>
<feature type="transmembrane region" description="Helical" evidence="6">
    <location>
        <begin position="42"/>
        <end position="61"/>
    </location>
</feature>
<dbReference type="InterPro" id="IPR036259">
    <property type="entry name" value="MFS_trans_sf"/>
</dbReference>
<evidence type="ECO:0000256" key="4">
    <source>
        <dbReference type="ARBA" id="ARBA00022989"/>
    </source>
</evidence>
<evidence type="ECO:0000256" key="2">
    <source>
        <dbReference type="ARBA" id="ARBA00022448"/>
    </source>
</evidence>
<dbReference type="Pfam" id="PF07690">
    <property type="entry name" value="MFS_1"/>
    <property type="match status" value="1"/>
</dbReference>
<dbReference type="Gene3D" id="1.20.1250.20">
    <property type="entry name" value="MFS general substrate transporter like domains"/>
    <property type="match status" value="1"/>
</dbReference>
<dbReference type="PANTHER" id="PTHR23505:SF79">
    <property type="entry name" value="PROTEIN SPINSTER"/>
    <property type="match status" value="1"/>
</dbReference>
<evidence type="ECO:0000313" key="8">
    <source>
        <dbReference type="EMBL" id="SVA14238.1"/>
    </source>
</evidence>
<gene>
    <name evidence="8" type="ORF">METZ01_LOCUS67092</name>
</gene>
<feature type="transmembrane region" description="Helical" evidence="6">
    <location>
        <begin position="100"/>
        <end position="126"/>
    </location>
</feature>
<keyword evidence="3 6" id="KW-0812">Transmembrane</keyword>
<evidence type="ECO:0000256" key="3">
    <source>
        <dbReference type="ARBA" id="ARBA00022692"/>
    </source>
</evidence>
<feature type="transmembrane region" description="Helical" evidence="6">
    <location>
        <begin position="146"/>
        <end position="164"/>
    </location>
</feature>
<evidence type="ECO:0000256" key="1">
    <source>
        <dbReference type="ARBA" id="ARBA00004141"/>
    </source>
</evidence>
<sequence>MKDDLGVGDTEIGWLYGIFALFYAAAAIPIASLADKKSRKHIITFGIFLWSLLTAACGLTQNYWQIFMARIGVGVGEATLTPSATSLIGDYFPRKDIPMAVSIFQTGPVIGTGIAFIIGGLVLSAVEQSDPLILPIIGELRPWQQTFVYVAIPGFFLSFFFLLIKEPVRRPSLGPIESKQGLGQLLDFYKQHKATIIYHHLGNLSLVLTGYAFVFWSITFFVRVHGLEAAEASQIFGWIFLVFGPLGPLLVALLAKKLTDRGHKDANITAGMIGGIITIPTILLILVAPSPFWAFIFYAPALTAVNSPFGIASGALPVITPPNLRARVAAGYMLTGAIGMMLGPPLAGAFNEFIFPGYDGVRYSMMTMTIFFGLIGVILLGLGRKHYALSIEKTDDWAEE</sequence>
<feature type="transmembrane region" description="Helical" evidence="6">
    <location>
        <begin position="295"/>
        <end position="319"/>
    </location>
</feature>
<reference evidence="8" key="1">
    <citation type="submission" date="2018-05" db="EMBL/GenBank/DDBJ databases">
        <authorList>
            <person name="Lanie J.A."/>
            <person name="Ng W.-L."/>
            <person name="Kazmierczak K.M."/>
            <person name="Andrzejewski T.M."/>
            <person name="Davidsen T.M."/>
            <person name="Wayne K.J."/>
            <person name="Tettelin H."/>
            <person name="Glass J.I."/>
            <person name="Rusch D."/>
            <person name="Podicherti R."/>
            <person name="Tsui H.-C.T."/>
            <person name="Winkler M.E."/>
        </authorList>
    </citation>
    <scope>NUCLEOTIDE SEQUENCE</scope>
</reference>
<dbReference type="GO" id="GO:0022857">
    <property type="term" value="F:transmembrane transporter activity"/>
    <property type="evidence" value="ECO:0007669"/>
    <property type="project" value="InterPro"/>
</dbReference>
<feature type="transmembrane region" description="Helical" evidence="6">
    <location>
        <begin position="267"/>
        <end position="289"/>
    </location>
</feature>